<dbReference type="Gene3D" id="3.60.110.10">
    <property type="entry name" value="Carbon-nitrogen hydrolase"/>
    <property type="match status" value="1"/>
</dbReference>
<evidence type="ECO:0000313" key="2">
    <source>
        <dbReference type="Proteomes" id="UP000187203"/>
    </source>
</evidence>
<dbReference type="PANTHER" id="PTHR23088">
    <property type="entry name" value="NITRILASE-RELATED"/>
    <property type="match status" value="1"/>
</dbReference>
<sequence>MISEMVNVDDIDISPETMTDTDRSACETLLQHLGMKKRGGKHAIASVSTQFSSYPADGTLKAKHRKIHLFDTDIPGDISYKKSDFFVVGDEPIIVDTDIGLIAF</sequence>
<accession>A0A1R3JCA5</accession>
<evidence type="ECO:0000313" key="1">
    <source>
        <dbReference type="EMBL" id="OMO92472.1"/>
    </source>
</evidence>
<name>A0A1R3JCA5_9ROSI</name>
<dbReference type="GO" id="GO:0050152">
    <property type="term" value="F:omega-amidase activity"/>
    <property type="evidence" value="ECO:0007669"/>
    <property type="project" value="TreeGrafter"/>
</dbReference>
<protein>
    <submittedName>
        <fullName evidence="1">Carbon-nitrogen hydrolase</fullName>
    </submittedName>
</protein>
<dbReference type="GO" id="GO:0006541">
    <property type="term" value="P:glutamine metabolic process"/>
    <property type="evidence" value="ECO:0007669"/>
    <property type="project" value="TreeGrafter"/>
</dbReference>
<dbReference type="GO" id="GO:0005739">
    <property type="term" value="C:mitochondrion"/>
    <property type="evidence" value="ECO:0007669"/>
    <property type="project" value="TreeGrafter"/>
</dbReference>
<dbReference type="PANTHER" id="PTHR23088:SF53">
    <property type="entry name" value="OS06G0206000 PROTEIN"/>
    <property type="match status" value="1"/>
</dbReference>
<gene>
    <name evidence="1" type="ORF">COLO4_17565</name>
</gene>
<organism evidence="1 2">
    <name type="scientific">Corchorus olitorius</name>
    <dbReference type="NCBI Taxonomy" id="93759"/>
    <lineage>
        <taxon>Eukaryota</taxon>
        <taxon>Viridiplantae</taxon>
        <taxon>Streptophyta</taxon>
        <taxon>Embryophyta</taxon>
        <taxon>Tracheophyta</taxon>
        <taxon>Spermatophyta</taxon>
        <taxon>Magnoliopsida</taxon>
        <taxon>eudicotyledons</taxon>
        <taxon>Gunneridae</taxon>
        <taxon>Pentapetalae</taxon>
        <taxon>rosids</taxon>
        <taxon>malvids</taxon>
        <taxon>Malvales</taxon>
        <taxon>Malvaceae</taxon>
        <taxon>Grewioideae</taxon>
        <taxon>Apeibeae</taxon>
        <taxon>Corchorus</taxon>
    </lineage>
</organism>
<dbReference type="SUPFAM" id="SSF56317">
    <property type="entry name" value="Carbon-nitrogen hydrolase"/>
    <property type="match status" value="1"/>
</dbReference>
<dbReference type="InterPro" id="IPR036526">
    <property type="entry name" value="C-N_Hydrolase_sf"/>
</dbReference>
<comment type="caution">
    <text evidence="1">The sequence shown here is derived from an EMBL/GenBank/DDBJ whole genome shotgun (WGS) entry which is preliminary data.</text>
</comment>
<dbReference type="Proteomes" id="UP000187203">
    <property type="component" value="Unassembled WGS sequence"/>
</dbReference>
<proteinExistence type="predicted"/>
<keyword evidence="2" id="KW-1185">Reference proteome</keyword>
<dbReference type="EMBL" id="AWUE01016360">
    <property type="protein sequence ID" value="OMO92472.1"/>
    <property type="molecule type" value="Genomic_DNA"/>
</dbReference>
<dbReference type="OrthoDB" id="10250282at2759"/>
<keyword evidence="1" id="KW-0378">Hydrolase</keyword>
<dbReference type="GO" id="GO:0006107">
    <property type="term" value="P:oxaloacetate metabolic process"/>
    <property type="evidence" value="ECO:0007669"/>
    <property type="project" value="TreeGrafter"/>
</dbReference>
<dbReference type="STRING" id="93759.A0A1R3JCA5"/>
<dbReference type="GO" id="GO:0006528">
    <property type="term" value="P:asparagine metabolic process"/>
    <property type="evidence" value="ECO:0007669"/>
    <property type="project" value="TreeGrafter"/>
</dbReference>
<dbReference type="AlphaFoldDB" id="A0A1R3JCA5"/>
<reference evidence="2" key="1">
    <citation type="submission" date="2013-09" db="EMBL/GenBank/DDBJ databases">
        <title>Corchorus olitorius genome sequencing.</title>
        <authorList>
            <person name="Alam M."/>
            <person name="Haque M.S."/>
            <person name="Islam M.S."/>
            <person name="Emdad E.M."/>
            <person name="Islam M.M."/>
            <person name="Ahmed B."/>
            <person name="Halim A."/>
            <person name="Hossen Q.M.M."/>
            <person name="Hossain M.Z."/>
            <person name="Ahmed R."/>
            <person name="Khan M.M."/>
            <person name="Islam R."/>
            <person name="Rashid M.M."/>
            <person name="Khan S.A."/>
            <person name="Rahman M.S."/>
            <person name="Alam M."/>
            <person name="Yahiya A.S."/>
            <person name="Khan M.S."/>
            <person name="Azam M.S."/>
            <person name="Haque T."/>
            <person name="Lashkar M.Z.H."/>
            <person name="Akhand A.I."/>
            <person name="Morshed G."/>
            <person name="Roy S."/>
            <person name="Uddin K.S."/>
            <person name="Rabeya T."/>
            <person name="Hossain A.S."/>
            <person name="Chowdhury A."/>
            <person name="Snigdha A.R."/>
            <person name="Mortoza M.S."/>
            <person name="Matin S.A."/>
            <person name="Hoque S.M.E."/>
            <person name="Islam M.K."/>
            <person name="Roy D.K."/>
            <person name="Haider R."/>
            <person name="Moosa M.M."/>
            <person name="Elias S.M."/>
            <person name="Hasan A.M."/>
            <person name="Jahan S."/>
            <person name="Shafiuddin M."/>
            <person name="Mahmood N."/>
            <person name="Shommy N.S."/>
        </authorList>
    </citation>
    <scope>NUCLEOTIDE SEQUENCE [LARGE SCALE GENOMIC DNA]</scope>
    <source>
        <strain evidence="2">cv. O-4</strain>
    </source>
</reference>